<evidence type="ECO:0000256" key="2">
    <source>
        <dbReference type="SAM" id="SignalP"/>
    </source>
</evidence>
<proteinExistence type="predicted"/>
<keyword evidence="4" id="KW-1185">Reference proteome</keyword>
<gene>
    <name evidence="3" type="ORF">BDP27DRAFT_1052417</name>
</gene>
<dbReference type="AlphaFoldDB" id="A0A9P5PMU6"/>
<evidence type="ECO:0000256" key="1">
    <source>
        <dbReference type="SAM" id="MobiDB-lite"/>
    </source>
</evidence>
<protein>
    <submittedName>
        <fullName evidence="3">Uncharacterized protein</fullName>
    </submittedName>
</protein>
<keyword evidence="2" id="KW-0732">Signal</keyword>
<accession>A0A9P5PMU6</accession>
<organism evidence="3 4">
    <name type="scientific">Rhodocollybia butyracea</name>
    <dbReference type="NCBI Taxonomy" id="206335"/>
    <lineage>
        <taxon>Eukaryota</taxon>
        <taxon>Fungi</taxon>
        <taxon>Dikarya</taxon>
        <taxon>Basidiomycota</taxon>
        <taxon>Agaricomycotina</taxon>
        <taxon>Agaricomycetes</taxon>
        <taxon>Agaricomycetidae</taxon>
        <taxon>Agaricales</taxon>
        <taxon>Marasmiineae</taxon>
        <taxon>Omphalotaceae</taxon>
        <taxon>Rhodocollybia</taxon>
    </lineage>
</organism>
<comment type="caution">
    <text evidence="3">The sequence shown here is derived from an EMBL/GenBank/DDBJ whole genome shotgun (WGS) entry which is preliminary data.</text>
</comment>
<reference evidence="3" key="1">
    <citation type="submission" date="2020-11" db="EMBL/GenBank/DDBJ databases">
        <authorList>
            <consortium name="DOE Joint Genome Institute"/>
            <person name="Ahrendt S."/>
            <person name="Riley R."/>
            <person name="Andreopoulos W."/>
            <person name="Labutti K."/>
            <person name="Pangilinan J."/>
            <person name="Ruiz-Duenas F.J."/>
            <person name="Barrasa J.M."/>
            <person name="Sanchez-Garcia M."/>
            <person name="Camarero S."/>
            <person name="Miyauchi S."/>
            <person name="Serrano A."/>
            <person name="Linde D."/>
            <person name="Babiker R."/>
            <person name="Drula E."/>
            <person name="Ayuso-Fernandez I."/>
            <person name="Pacheco R."/>
            <person name="Padilla G."/>
            <person name="Ferreira P."/>
            <person name="Barriuso J."/>
            <person name="Kellner H."/>
            <person name="Castanera R."/>
            <person name="Alfaro M."/>
            <person name="Ramirez L."/>
            <person name="Pisabarro A.G."/>
            <person name="Kuo A."/>
            <person name="Tritt A."/>
            <person name="Lipzen A."/>
            <person name="He G."/>
            <person name="Yan M."/>
            <person name="Ng V."/>
            <person name="Cullen D."/>
            <person name="Martin F."/>
            <person name="Rosso M.-N."/>
            <person name="Henrissat B."/>
            <person name="Hibbett D."/>
            <person name="Martinez A.T."/>
            <person name="Grigoriev I.V."/>
        </authorList>
    </citation>
    <scope>NUCLEOTIDE SEQUENCE</scope>
    <source>
        <strain evidence="3">AH 40177</strain>
    </source>
</reference>
<feature type="signal peptide" evidence="2">
    <location>
        <begin position="1"/>
        <end position="24"/>
    </location>
</feature>
<feature type="region of interest" description="Disordered" evidence="1">
    <location>
        <begin position="228"/>
        <end position="325"/>
    </location>
</feature>
<dbReference type="EMBL" id="JADNRY010000092">
    <property type="protein sequence ID" value="KAF9066176.1"/>
    <property type="molecule type" value="Genomic_DNA"/>
</dbReference>
<dbReference type="Proteomes" id="UP000772434">
    <property type="component" value="Unassembled WGS sequence"/>
</dbReference>
<feature type="chain" id="PRO_5040430617" evidence="2">
    <location>
        <begin position="25"/>
        <end position="344"/>
    </location>
</feature>
<sequence length="344" mass="38618">MCMITRIHYLGLVFFSVLIFAVHGMPAPRPEKPLKYFVTIIKKDFVPVLDGVTRGTKQRITRMIKNVDLPGHENIDSPSQTRFNMRYNTEMTENGAEDFQVPGYHQMIRIVVQGGTACNTHPCFGWIWEKNGVIVGSIFSLSADSNGHQDWDRHSYRKKYQWDTSETGEVLDVEKLGENSIIEFENAQGSWLTKWSTVTELKVKQWQDKNPKSAQSRSKSAAQLGEKLDTANPSSGHLLRISESSGHRAQANSQLNDPFKFSGYRFPIPESSGHQEQTDHQLLAIPSSGHQPLIPESAGHPQQNGMQSTPNAHASSEKPLEASSMSEEQFALLYRFVHGPPVSE</sequence>
<name>A0A9P5PMU6_9AGAR</name>
<feature type="compositionally biased region" description="Polar residues" evidence="1">
    <location>
        <begin position="300"/>
        <end position="314"/>
    </location>
</feature>
<evidence type="ECO:0000313" key="3">
    <source>
        <dbReference type="EMBL" id="KAF9066176.1"/>
    </source>
</evidence>
<evidence type="ECO:0000313" key="4">
    <source>
        <dbReference type="Proteomes" id="UP000772434"/>
    </source>
</evidence>